<feature type="signal peptide" evidence="12">
    <location>
        <begin position="1"/>
        <end position="17"/>
    </location>
</feature>
<evidence type="ECO:0000313" key="15">
    <source>
        <dbReference type="Proteomes" id="UP000283509"/>
    </source>
</evidence>
<feature type="transmembrane region" description="Helical" evidence="11">
    <location>
        <begin position="532"/>
        <end position="552"/>
    </location>
</feature>
<evidence type="ECO:0000256" key="4">
    <source>
        <dbReference type="ARBA" id="ARBA00022692"/>
    </source>
</evidence>
<protein>
    <submittedName>
        <fullName evidence="14">Putative beta-2 adrenergic receptor-like</fullName>
    </submittedName>
</protein>
<dbReference type="PROSITE" id="PS50262">
    <property type="entry name" value="G_PROTEIN_RECEP_F1_2"/>
    <property type="match status" value="1"/>
</dbReference>
<organism evidence="14 15">
    <name type="scientific">Penaeus vannamei</name>
    <name type="common">Whiteleg shrimp</name>
    <name type="synonym">Litopenaeus vannamei</name>
    <dbReference type="NCBI Taxonomy" id="6689"/>
    <lineage>
        <taxon>Eukaryota</taxon>
        <taxon>Metazoa</taxon>
        <taxon>Ecdysozoa</taxon>
        <taxon>Arthropoda</taxon>
        <taxon>Crustacea</taxon>
        <taxon>Multicrustacea</taxon>
        <taxon>Malacostraca</taxon>
        <taxon>Eumalacostraca</taxon>
        <taxon>Eucarida</taxon>
        <taxon>Decapoda</taxon>
        <taxon>Dendrobranchiata</taxon>
        <taxon>Penaeoidea</taxon>
        <taxon>Penaeidae</taxon>
        <taxon>Penaeus</taxon>
    </lineage>
</organism>
<reference evidence="14 15" key="2">
    <citation type="submission" date="2019-01" db="EMBL/GenBank/DDBJ databases">
        <title>The decoding of complex shrimp genome reveals the adaptation for benthos swimmer, frequently molting mechanism and breeding impact on genome.</title>
        <authorList>
            <person name="Sun Y."/>
            <person name="Gao Y."/>
            <person name="Yu Y."/>
        </authorList>
    </citation>
    <scope>NUCLEOTIDE SEQUENCE [LARGE SCALE GENOMIC DNA]</scope>
    <source>
        <tissue evidence="14">Muscle</tissue>
    </source>
</reference>
<dbReference type="GO" id="GO:0004930">
    <property type="term" value="F:G protein-coupled receptor activity"/>
    <property type="evidence" value="ECO:0007669"/>
    <property type="project" value="UniProtKB-KW"/>
</dbReference>
<feature type="region of interest" description="Disordered" evidence="10">
    <location>
        <begin position="142"/>
        <end position="164"/>
    </location>
</feature>
<dbReference type="EMBL" id="QCYY01001756">
    <property type="protein sequence ID" value="ROT75585.1"/>
    <property type="molecule type" value="Genomic_DNA"/>
</dbReference>
<evidence type="ECO:0000256" key="1">
    <source>
        <dbReference type="ARBA" id="ARBA00004651"/>
    </source>
</evidence>
<dbReference type="SUPFAM" id="SSF81321">
    <property type="entry name" value="Family A G protein-coupled receptor-like"/>
    <property type="match status" value="1"/>
</dbReference>
<dbReference type="InterPro" id="IPR017452">
    <property type="entry name" value="GPCR_Rhodpsn_7TM"/>
</dbReference>
<feature type="transmembrane region" description="Helical" evidence="11">
    <location>
        <begin position="422"/>
        <end position="444"/>
    </location>
</feature>
<evidence type="ECO:0000256" key="11">
    <source>
        <dbReference type="SAM" id="Phobius"/>
    </source>
</evidence>
<evidence type="ECO:0000256" key="7">
    <source>
        <dbReference type="ARBA" id="ARBA00023136"/>
    </source>
</evidence>
<keyword evidence="4 11" id="KW-0812">Transmembrane</keyword>
<feature type="transmembrane region" description="Helical" evidence="11">
    <location>
        <begin position="678"/>
        <end position="696"/>
    </location>
</feature>
<evidence type="ECO:0000256" key="3">
    <source>
        <dbReference type="ARBA" id="ARBA00022475"/>
    </source>
</evidence>
<dbReference type="OrthoDB" id="6376512at2759"/>
<dbReference type="InterPro" id="IPR050569">
    <property type="entry name" value="TAAR"/>
</dbReference>
<comment type="subcellular location">
    <subcellularLocation>
        <location evidence="1">Cell membrane</location>
        <topology evidence="1">Multi-pass membrane protein</topology>
    </subcellularLocation>
</comment>
<keyword evidence="3" id="KW-1003">Cell membrane</keyword>
<evidence type="ECO:0000256" key="5">
    <source>
        <dbReference type="ARBA" id="ARBA00022989"/>
    </source>
</evidence>
<dbReference type="Gene3D" id="1.20.1070.10">
    <property type="entry name" value="Rhodopsin 7-helix transmembrane proteins"/>
    <property type="match status" value="1"/>
</dbReference>
<comment type="similarity">
    <text evidence="2">Belongs to the G-protein coupled receptor 1 family.</text>
</comment>
<name>A0A423TGT8_PENVA</name>
<feature type="compositionally biased region" description="Polar residues" evidence="10">
    <location>
        <begin position="70"/>
        <end position="89"/>
    </location>
</feature>
<evidence type="ECO:0000256" key="9">
    <source>
        <dbReference type="ARBA" id="ARBA00023224"/>
    </source>
</evidence>
<evidence type="ECO:0000259" key="13">
    <source>
        <dbReference type="PROSITE" id="PS50262"/>
    </source>
</evidence>
<reference evidence="14 15" key="1">
    <citation type="submission" date="2018-04" db="EMBL/GenBank/DDBJ databases">
        <authorList>
            <person name="Zhang X."/>
            <person name="Yuan J."/>
            <person name="Li F."/>
            <person name="Xiang J."/>
        </authorList>
    </citation>
    <scope>NUCLEOTIDE SEQUENCE [LARGE SCALE GENOMIC DNA]</scope>
    <source>
        <tissue evidence="14">Muscle</tissue>
    </source>
</reference>
<dbReference type="PRINTS" id="PR00237">
    <property type="entry name" value="GPCRRHODOPSN"/>
</dbReference>
<evidence type="ECO:0000256" key="10">
    <source>
        <dbReference type="SAM" id="MobiDB-lite"/>
    </source>
</evidence>
<feature type="domain" description="G-protein coupled receptors family 1 profile" evidence="13">
    <location>
        <begin position="403"/>
        <end position="694"/>
    </location>
</feature>
<comment type="caution">
    <text evidence="14">The sequence shown here is derived from an EMBL/GenBank/DDBJ whole genome shotgun (WGS) entry which is preliminary data.</text>
</comment>
<feature type="transmembrane region" description="Helical" evidence="11">
    <location>
        <begin position="637"/>
        <end position="658"/>
    </location>
</feature>
<dbReference type="GO" id="GO:0005886">
    <property type="term" value="C:plasma membrane"/>
    <property type="evidence" value="ECO:0007669"/>
    <property type="project" value="UniProtKB-SubCell"/>
</dbReference>
<dbReference type="Proteomes" id="UP000283509">
    <property type="component" value="Unassembled WGS sequence"/>
</dbReference>
<proteinExistence type="inferred from homology"/>
<dbReference type="AlphaFoldDB" id="A0A423TGT8"/>
<feature type="compositionally biased region" description="Basic and acidic residues" evidence="10">
    <location>
        <begin position="154"/>
        <end position="164"/>
    </location>
</feature>
<keyword evidence="5 11" id="KW-1133">Transmembrane helix</keyword>
<keyword evidence="12" id="KW-0732">Signal</keyword>
<feature type="chain" id="PRO_5019302981" evidence="12">
    <location>
        <begin position="18"/>
        <end position="751"/>
    </location>
</feature>
<keyword evidence="15" id="KW-1185">Reference proteome</keyword>
<evidence type="ECO:0000256" key="12">
    <source>
        <dbReference type="SAM" id="SignalP"/>
    </source>
</evidence>
<dbReference type="InterPro" id="IPR000276">
    <property type="entry name" value="GPCR_Rhodpsn"/>
</dbReference>
<accession>A0A423TGT8</accession>
<feature type="transmembrane region" description="Helical" evidence="11">
    <location>
        <begin position="387"/>
        <end position="410"/>
    </location>
</feature>
<sequence>MATVLAISICSILSSNAEPVAGDGGGLEMSHLTRVDGGGLEMSHVTRVDGGGLEMSRVTLGSSGVRPQRNAAQLETSASVSRPRQSPDAQSKIIVTRSEIVRTRASNVASEALNNIFLNHSSEEMYLHNNFRFRHGLQENQIENSSRKSYAHGLSREKRDSGRNDERYIAKSHAQAQVSDDVREPIPILEICSNIFKRIYAGELPPEPVIHYFNKDSKKFMRIFLHARFVDICLPLYRSLVKCKEMKHMTMCSDLVVFLHTHDCQRPSEDDKYFEVLLLKALVMEDYKCFQIICDGMYRVVVRNVSGITVQVWVYDSENAQCDAYYSNDEVIDFLADKEREVIVWTMNTFFPCCYSVRGAVWLGVPGDRGINKFWDYLPFSCRVAEIILVSFVAFVGLSGTLGNLLVVVVKLRGDDEGESSILRTSLAFADLFTSVFVILPSLFDHLSPILEIYDLKENYQVIEHLRKTRRIQLGNFADVYVTKNGFRVFQGLVLGVCSFVSLFTLFMLSVERLILTGRALRYQHYISVPRIKIVILIIWVTAVLNTLVFTYDGNGGFTVMWSSIIKLPVALTPSGAWVVNLIFLIQVGLLLFLCLGTLIFSIASIAKFVQEQRKVVANWRNQHMRVSGPFSQENRYILGTMVMMTLLFMMSITPKAAQTILDQTNYKISNYFLMEYISWWIFVSGSAWNPWVYNMRSQQFKKDTKNILQAMIPRRLKERLWRPDDADRRLERERAQEKMLRRLGLVNDGN</sequence>
<keyword evidence="7 11" id="KW-0472">Membrane</keyword>
<evidence type="ECO:0000256" key="8">
    <source>
        <dbReference type="ARBA" id="ARBA00023170"/>
    </source>
</evidence>
<dbReference type="Pfam" id="PF00001">
    <property type="entry name" value="7tm_1"/>
    <property type="match status" value="1"/>
</dbReference>
<keyword evidence="9" id="KW-0807">Transducer</keyword>
<feature type="transmembrane region" description="Helical" evidence="11">
    <location>
        <begin position="578"/>
        <end position="604"/>
    </location>
</feature>
<evidence type="ECO:0000256" key="2">
    <source>
        <dbReference type="ARBA" id="ARBA00010663"/>
    </source>
</evidence>
<dbReference type="PANTHER" id="PTHR24249">
    <property type="entry name" value="HISTAMINE RECEPTOR-RELATED G-PROTEIN COUPLED RECEPTOR"/>
    <property type="match status" value="1"/>
</dbReference>
<evidence type="ECO:0000256" key="6">
    <source>
        <dbReference type="ARBA" id="ARBA00023040"/>
    </source>
</evidence>
<dbReference type="CDD" id="cd00637">
    <property type="entry name" value="7tm_classA_rhodopsin-like"/>
    <property type="match status" value="1"/>
</dbReference>
<keyword evidence="8 14" id="KW-0675">Receptor</keyword>
<gene>
    <name evidence="14" type="ORF">C7M84_005873</name>
</gene>
<feature type="transmembrane region" description="Helical" evidence="11">
    <location>
        <begin position="489"/>
        <end position="511"/>
    </location>
</feature>
<keyword evidence="6" id="KW-0297">G-protein coupled receptor</keyword>
<evidence type="ECO:0000313" key="14">
    <source>
        <dbReference type="EMBL" id="ROT75585.1"/>
    </source>
</evidence>
<feature type="region of interest" description="Disordered" evidence="10">
    <location>
        <begin position="61"/>
        <end position="90"/>
    </location>
</feature>